<feature type="signal peptide" evidence="1">
    <location>
        <begin position="1"/>
        <end position="33"/>
    </location>
</feature>
<dbReference type="InterPro" id="IPR011044">
    <property type="entry name" value="Quino_amine_DH_bsu"/>
</dbReference>
<dbReference type="Gene3D" id="2.130.10.10">
    <property type="entry name" value="YVTN repeat-like/Quinoprotein amine dehydrogenase"/>
    <property type="match status" value="1"/>
</dbReference>
<dbReference type="Proteomes" id="UP000294829">
    <property type="component" value="Unassembled WGS sequence"/>
</dbReference>
<keyword evidence="1" id="KW-0732">Signal</keyword>
<sequence length="367" mass="38857">MQSSNRFHSLIKKYVIGVAAAGAICAAHFSAAAATVTYPSVQWAKGSSYSSTSVFNATSNTGYFSDWVASPNQIFQVDLARMTSTSSLTVTGPTYLNAVAYNPGKNTAVYGGYYSNQFAFVNLANFTQTGTLTLNASLNFPGTYSEAYDPTTQMAYFGSNAGKATVKGQIIKIDTSKSAFVSSIPLLAGEAVVNFLMIDPGRQMLYAGIVTGTTKSGTSRLVSINLVTGARVSSLSIPTTYIDWGLIDTGNNIAYVTSYGTATTLYKIDLGSLSIVASTALTSPVISGGVIDLIHNLAFFGSSNNSCNVSTVDLTTFRETGTISMACSPFARGDTSQGIYTQFIDTTNRFVYWGVDTSPGSVIRMPY</sequence>
<dbReference type="SUPFAM" id="SSF50969">
    <property type="entry name" value="YVTN repeat-like/Quinoprotein amine dehydrogenase"/>
    <property type="match status" value="1"/>
</dbReference>
<comment type="caution">
    <text evidence="2">The sequence shown here is derived from an EMBL/GenBank/DDBJ whole genome shotgun (WGS) entry which is preliminary data.</text>
</comment>
<organism evidence="2 3">
    <name type="scientific">Sapientia aquatica</name>
    <dbReference type="NCBI Taxonomy" id="1549640"/>
    <lineage>
        <taxon>Bacteria</taxon>
        <taxon>Pseudomonadati</taxon>
        <taxon>Pseudomonadota</taxon>
        <taxon>Betaproteobacteria</taxon>
        <taxon>Burkholderiales</taxon>
        <taxon>Oxalobacteraceae</taxon>
        <taxon>Sapientia</taxon>
    </lineage>
</organism>
<accession>A0A4R5VQ59</accession>
<gene>
    <name evidence="2" type="ORF">E2I14_18220</name>
</gene>
<dbReference type="AlphaFoldDB" id="A0A4R5VQ59"/>
<dbReference type="EMBL" id="SMYL01000017">
    <property type="protein sequence ID" value="TDK60455.1"/>
    <property type="molecule type" value="Genomic_DNA"/>
</dbReference>
<evidence type="ECO:0000256" key="1">
    <source>
        <dbReference type="SAM" id="SignalP"/>
    </source>
</evidence>
<evidence type="ECO:0000313" key="3">
    <source>
        <dbReference type="Proteomes" id="UP000294829"/>
    </source>
</evidence>
<dbReference type="OrthoDB" id="9813435at2"/>
<feature type="chain" id="PRO_5020262073" evidence="1">
    <location>
        <begin position="34"/>
        <end position="367"/>
    </location>
</feature>
<reference evidence="2 3" key="1">
    <citation type="submission" date="2019-03" db="EMBL/GenBank/DDBJ databases">
        <title>Sapientia aquatica gen. nov., sp. nov., isolated from a crater lake.</title>
        <authorList>
            <person name="Felfoldi T."/>
            <person name="Szabo A."/>
            <person name="Toth E."/>
            <person name="Schumann P."/>
            <person name="Keki Z."/>
            <person name="Marialigeti K."/>
            <person name="Mathe I."/>
        </authorList>
    </citation>
    <scope>NUCLEOTIDE SEQUENCE [LARGE SCALE GENOMIC DNA]</scope>
    <source>
        <strain evidence="2 3">SA-152</strain>
    </source>
</reference>
<evidence type="ECO:0000313" key="2">
    <source>
        <dbReference type="EMBL" id="TDK60455.1"/>
    </source>
</evidence>
<name>A0A4R5VQ59_9BURK</name>
<dbReference type="InterPro" id="IPR015943">
    <property type="entry name" value="WD40/YVTN_repeat-like_dom_sf"/>
</dbReference>
<proteinExistence type="predicted"/>
<dbReference type="RefSeq" id="WP_133331198.1">
    <property type="nucleotide sequence ID" value="NZ_SMYL01000017.1"/>
</dbReference>
<protein>
    <submittedName>
        <fullName evidence="2">Uncharacterized protein</fullName>
    </submittedName>
</protein>
<keyword evidence="3" id="KW-1185">Reference proteome</keyword>